<evidence type="ECO:0000256" key="2">
    <source>
        <dbReference type="SAM" id="MobiDB-lite"/>
    </source>
</evidence>
<feature type="region of interest" description="Disordered" evidence="2">
    <location>
        <begin position="321"/>
        <end position="343"/>
    </location>
</feature>
<feature type="region of interest" description="Disordered" evidence="2">
    <location>
        <begin position="467"/>
        <end position="499"/>
    </location>
</feature>
<dbReference type="OrthoDB" id="10687222at2759"/>
<feature type="coiled-coil region" evidence="1">
    <location>
        <begin position="224"/>
        <end position="251"/>
    </location>
</feature>
<gene>
    <name evidence="3" type="ORF">CC85DRAFT_291736</name>
</gene>
<feature type="region of interest" description="Disordered" evidence="2">
    <location>
        <begin position="114"/>
        <end position="209"/>
    </location>
</feature>
<dbReference type="RefSeq" id="XP_018279625.1">
    <property type="nucleotide sequence ID" value="XM_018424791.1"/>
</dbReference>
<keyword evidence="4" id="KW-1185">Reference proteome</keyword>
<organism evidence="3 4">
    <name type="scientific">Cutaneotrichosporon oleaginosum</name>
    <dbReference type="NCBI Taxonomy" id="879819"/>
    <lineage>
        <taxon>Eukaryota</taxon>
        <taxon>Fungi</taxon>
        <taxon>Dikarya</taxon>
        <taxon>Basidiomycota</taxon>
        <taxon>Agaricomycotina</taxon>
        <taxon>Tremellomycetes</taxon>
        <taxon>Trichosporonales</taxon>
        <taxon>Trichosporonaceae</taxon>
        <taxon>Cutaneotrichosporon</taxon>
    </lineage>
</organism>
<dbReference type="EMBL" id="KQ087198">
    <property type="protein sequence ID" value="KLT43134.1"/>
    <property type="molecule type" value="Genomic_DNA"/>
</dbReference>
<sequence length="672" mass="74597">MPPQEALANTHAILSHLAELRDSLTDRVDRLSTAVARLRSQATELEQAVATGSPIPTIHPPTSEILGLALPSMPSHGPVVEMTRSMDGLGVETRILRADHRGLQPTNCARVAAAPKPVIVRGPGHNDKEEAESGQEALDTHTHSVRPPLPSPASTRTPSPPAPPAVEPDRQRRALMHPSTPRPTDLTSRGILVRNREGNAEVDGGASSRVDVEAARESVRERDREREFREAERLDRAIARYQRRHDESQREFHSAWEYERTRAISVGRVPNEHSVIRADALRRHVDNAHRLWNLMHQRSRLSVPPAEADAPLEMRHLLGTPTFRRGPLRPRRSSPLSGIGALGLDRSDPMDDLTRYYMDNAFEESDDEDWPRRHPIAQRLVRVVTLSDELRDTPTRRQERERAAERAAQRAAERAAHLESAVERERVAERERAAESARESLNDLFSRAETIHDDLLEIRRARLVGEGPSRADRQARADDVDRVSLNAPLPPPPRLRGRHEALRPLAPAGAADAEDTDAERILGDDGDAGRRALLDRLNWTVARLNATARRRLPDAEEDVLERVERARERVAELSRIQRDLEALRAGMRRGSDATVVPGDWPRESAAETETTETETIEAASARVAGAAPASSTGATSGSVDDEEKESGALSADTWPEAPNRARPRPYVSLLDL</sequence>
<evidence type="ECO:0000256" key="1">
    <source>
        <dbReference type="SAM" id="Coils"/>
    </source>
</evidence>
<name>A0A0J1B5Y6_9TREE</name>
<feature type="region of interest" description="Disordered" evidence="2">
    <location>
        <begin position="391"/>
        <end position="439"/>
    </location>
</feature>
<proteinExistence type="predicted"/>
<protein>
    <submittedName>
        <fullName evidence="3">Uncharacterized protein</fullName>
    </submittedName>
</protein>
<evidence type="ECO:0000313" key="4">
    <source>
        <dbReference type="Proteomes" id="UP000053611"/>
    </source>
</evidence>
<dbReference type="Proteomes" id="UP000053611">
    <property type="component" value="Unassembled WGS sequence"/>
</dbReference>
<reference evidence="3 4" key="1">
    <citation type="submission" date="2015-03" db="EMBL/GenBank/DDBJ databases">
        <title>Genomics and transcriptomics of the oil-accumulating basidiomycete yeast T. oleaginosus allow insights into substrate utilization and the diverse evolutionary trajectories of mating systems in fungi.</title>
        <authorList>
            <consortium name="DOE Joint Genome Institute"/>
            <person name="Kourist R."/>
            <person name="Kracht O."/>
            <person name="Bracharz F."/>
            <person name="Lipzen A."/>
            <person name="Nolan M."/>
            <person name="Ohm R."/>
            <person name="Grigoriev I."/>
            <person name="Sun S."/>
            <person name="Heitman J."/>
            <person name="Bruck T."/>
            <person name="Nowrousian M."/>
        </authorList>
    </citation>
    <scope>NUCLEOTIDE SEQUENCE [LARGE SCALE GENOMIC DNA]</scope>
    <source>
        <strain evidence="3 4">IBC0246</strain>
    </source>
</reference>
<accession>A0A0J1B5Y6</accession>
<feature type="coiled-coil region" evidence="1">
    <location>
        <begin position="556"/>
        <end position="583"/>
    </location>
</feature>
<feature type="compositionally biased region" description="Low complexity" evidence="2">
    <location>
        <begin position="616"/>
        <end position="638"/>
    </location>
</feature>
<keyword evidence="1" id="KW-0175">Coiled coil</keyword>
<dbReference type="AlphaFoldDB" id="A0A0J1B5Y6"/>
<feature type="region of interest" description="Disordered" evidence="2">
    <location>
        <begin position="589"/>
        <end position="672"/>
    </location>
</feature>
<dbReference type="GeneID" id="28985394"/>
<feature type="compositionally biased region" description="Basic and acidic residues" evidence="2">
    <location>
        <begin position="469"/>
        <end position="482"/>
    </location>
</feature>
<feature type="coiled-coil region" evidence="1">
    <location>
        <begin position="21"/>
        <end position="48"/>
    </location>
</feature>
<evidence type="ECO:0000313" key="3">
    <source>
        <dbReference type="EMBL" id="KLT43134.1"/>
    </source>
</evidence>